<dbReference type="NCBIfam" id="NF006767">
    <property type="entry name" value="PRK09289.1"/>
    <property type="match status" value="1"/>
</dbReference>
<dbReference type="InterPro" id="IPR023366">
    <property type="entry name" value="ATP_synth_asu-like_sf"/>
</dbReference>
<sequence>MFTGIIEEVGTVKSIQSGKSSSVLRIKGQKVVQGTRIGDSIATNGICLTVTKIENDSFEADVMSESLKRTNIGTLIPGSFVNLERALSLETRLGGHIVSGHIDGTGQISEFKRDDNAVWLTIETDPGILRYIIEKGSIAIDGVSLTVAAVDDQSFQVSIIPHTGEETVLLCKQPGDTVNLECDMIGKYVEKLLGLNSKKQPQESSRITQDYLQENGFF</sequence>
<evidence type="ECO:0000256" key="7">
    <source>
        <dbReference type="ARBA" id="ARBA00022679"/>
    </source>
</evidence>
<organism evidence="12 13">
    <name type="scientific">Carnobacterium antarcticum</name>
    <dbReference type="NCBI Taxonomy" id="2126436"/>
    <lineage>
        <taxon>Bacteria</taxon>
        <taxon>Bacillati</taxon>
        <taxon>Bacillota</taxon>
        <taxon>Bacilli</taxon>
        <taxon>Lactobacillales</taxon>
        <taxon>Carnobacteriaceae</taxon>
        <taxon>Carnobacterium</taxon>
    </lineage>
</organism>
<comment type="caution">
    <text evidence="12">The sequence shown here is derived from an EMBL/GenBank/DDBJ whole genome shotgun (WGS) entry which is preliminary data.</text>
</comment>
<dbReference type="PROSITE" id="PS51177">
    <property type="entry name" value="LUMAZINE_BIND"/>
    <property type="match status" value="2"/>
</dbReference>
<dbReference type="EC" id="2.5.1.9" evidence="4 9"/>
<evidence type="ECO:0000256" key="8">
    <source>
        <dbReference type="ARBA" id="ARBA00022737"/>
    </source>
</evidence>
<evidence type="ECO:0000256" key="1">
    <source>
        <dbReference type="ARBA" id="ARBA00000968"/>
    </source>
</evidence>
<dbReference type="RefSeq" id="WP_058919998.1">
    <property type="nucleotide sequence ID" value="NZ_JBHSQC010000015.1"/>
</dbReference>
<keyword evidence="6" id="KW-0686">Riboflavin biosynthesis</keyword>
<dbReference type="Gene3D" id="2.40.30.20">
    <property type="match status" value="2"/>
</dbReference>
<feature type="domain" description="Lumazine-binding" evidence="11">
    <location>
        <begin position="1"/>
        <end position="96"/>
    </location>
</feature>
<evidence type="ECO:0000256" key="4">
    <source>
        <dbReference type="ARBA" id="ARBA00012827"/>
    </source>
</evidence>
<name>A0ABW4NPC2_9LACT</name>
<keyword evidence="13" id="KW-1185">Reference proteome</keyword>
<dbReference type="Pfam" id="PF00677">
    <property type="entry name" value="Lum_binding"/>
    <property type="match status" value="2"/>
</dbReference>
<dbReference type="NCBIfam" id="TIGR00187">
    <property type="entry name" value="ribE"/>
    <property type="match status" value="1"/>
</dbReference>
<feature type="repeat" description="Lumazine-binding" evidence="10">
    <location>
        <begin position="1"/>
        <end position="96"/>
    </location>
</feature>
<keyword evidence="7 12" id="KW-0808">Transferase</keyword>
<dbReference type="EMBL" id="JBHUFF010000014">
    <property type="protein sequence ID" value="MFD1799980.1"/>
    <property type="molecule type" value="Genomic_DNA"/>
</dbReference>
<dbReference type="GO" id="GO:0004746">
    <property type="term" value="F:riboflavin synthase activity"/>
    <property type="evidence" value="ECO:0007669"/>
    <property type="project" value="UniProtKB-EC"/>
</dbReference>
<dbReference type="NCBIfam" id="NF009566">
    <property type="entry name" value="PRK13020.1"/>
    <property type="match status" value="1"/>
</dbReference>
<comment type="function">
    <text evidence="2">Catalyzes the dismutation of two molecules of 6,7-dimethyl-8-ribityllumazine, resulting in the formation of riboflavin and 5-amino-6-(D-ribitylamino)uracil.</text>
</comment>
<evidence type="ECO:0000259" key="11">
    <source>
        <dbReference type="PROSITE" id="PS51177"/>
    </source>
</evidence>
<reference evidence="13" key="1">
    <citation type="journal article" date="2019" name="Int. J. Syst. Evol. Microbiol.">
        <title>The Global Catalogue of Microorganisms (GCM) 10K type strain sequencing project: providing services to taxonomists for standard genome sequencing and annotation.</title>
        <authorList>
            <consortium name="The Broad Institute Genomics Platform"/>
            <consortium name="The Broad Institute Genome Sequencing Center for Infectious Disease"/>
            <person name="Wu L."/>
            <person name="Ma J."/>
        </authorList>
    </citation>
    <scope>NUCLEOTIDE SEQUENCE [LARGE SCALE GENOMIC DNA]</scope>
    <source>
        <strain evidence="13">KCTC 42143</strain>
    </source>
</reference>
<evidence type="ECO:0000256" key="3">
    <source>
        <dbReference type="ARBA" id="ARBA00004887"/>
    </source>
</evidence>
<proteinExistence type="predicted"/>
<evidence type="ECO:0000256" key="6">
    <source>
        <dbReference type="ARBA" id="ARBA00022619"/>
    </source>
</evidence>
<dbReference type="InterPro" id="IPR001783">
    <property type="entry name" value="Lumazine-bd"/>
</dbReference>
<evidence type="ECO:0000256" key="2">
    <source>
        <dbReference type="ARBA" id="ARBA00002803"/>
    </source>
</evidence>
<dbReference type="PANTHER" id="PTHR21098">
    <property type="entry name" value="RIBOFLAVIN SYNTHASE ALPHA CHAIN"/>
    <property type="match status" value="1"/>
</dbReference>
<dbReference type="PIRSF" id="PIRSF000498">
    <property type="entry name" value="Riboflavin_syn_A"/>
    <property type="match status" value="1"/>
</dbReference>
<evidence type="ECO:0000256" key="10">
    <source>
        <dbReference type="PROSITE-ProRule" id="PRU00524"/>
    </source>
</evidence>
<dbReference type="CDD" id="cd00402">
    <property type="entry name" value="Riboflavin_synthase_like"/>
    <property type="match status" value="1"/>
</dbReference>
<feature type="domain" description="Lumazine-binding" evidence="11">
    <location>
        <begin position="97"/>
        <end position="193"/>
    </location>
</feature>
<dbReference type="InterPro" id="IPR026017">
    <property type="entry name" value="Lumazine-bd_dom"/>
</dbReference>
<evidence type="ECO:0000313" key="13">
    <source>
        <dbReference type="Proteomes" id="UP001597285"/>
    </source>
</evidence>
<feature type="repeat" description="Lumazine-binding" evidence="10">
    <location>
        <begin position="97"/>
        <end position="193"/>
    </location>
</feature>
<evidence type="ECO:0000256" key="9">
    <source>
        <dbReference type="NCBIfam" id="TIGR00187"/>
    </source>
</evidence>
<protein>
    <recommendedName>
        <fullName evidence="5 9">Riboflavin synthase</fullName>
        <ecNumber evidence="4 9">2.5.1.9</ecNumber>
    </recommendedName>
</protein>
<evidence type="ECO:0000256" key="5">
    <source>
        <dbReference type="ARBA" id="ARBA00013950"/>
    </source>
</evidence>
<gene>
    <name evidence="12" type="ORF">ACFSBK_08975</name>
</gene>
<keyword evidence="8" id="KW-0677">Repeat</keyword>
<comment type="catalytic activity">
    <reaction evidence="1">
        <text>2 6,7-dimethyl-8-(1-D-ribityl)lumazine + H(+) = 5-amino-6-(D-ribitylamino)uracil + riboflavin</text>
        <dbReference type="Rhea" id="RHEA:20772"/>
        <dbReference type="ChEBI" id="CHEBI:15378"/>
        <dbReference type="ChEBI" id="CHEBI:15934"/>
        <dbReference type="ChEBI" id="CHEBI:57986"/>
        <dbReference type="ChEBI" id="CHEBI:58201"/>
        <dbReference type="EC" id="2.5.1.9"/>
    </reaction>
</comment>
<dbReference type="SUPFAM" id="SSF63380">
    <property type="entry name" value="Riboflavin synthase domain-like"/>
    <property type="match status" value="2"/>
</dbReference>
<dbReference type="PANTHER" id="PTHR21098:SF12">
    <property type="entry name" value="RIBOFLAVIN SYNTHASE"/>
    <property type="match status" value="1"/>
</dbReference>
<evidence type="ECO:0000313" key="12">
    <source>
        <dbReference type="EMBL" id="MFD1799980.1"/>
    </source>
</evidence>
<dbReference type="InterPro" id="IPR017938">
    <property type="entry name" value="Riboflavin_synthase-like_b-brl"/>
</dbReference>
<comment type="pathway">
    <text evidence="3">Cofactor biosynthesis; riboflavin biosynthesis; riboflavin from 2-hydroxy-3-oxobutyl phosphate and 5-amino-6-(D-ribitylamino)uracil: step 2/2.</text>
</comment>
<accession>A0ABW4NPC2</accession>
<dbReference type="Proteomes" id="UP001597285">
    <property type="component" value="Unassembled WGS sequence"/>
</dbReference>